<protein>
    <submittedName>
        <fullName evidence="3">Uncharacterized protein</fullName>
    </submittedName>
</protein>
<keyword evidence="1" id="KW-0175">Coiled coil</keyword>
<dbReference type="Proteomes" id="UP001497516">
    <property type="component" value="Chromosome 8"/>
</dbReference>
<evidence type="ECO:0000256" key="2">
    <source>
        <dbReference type="SAM" id="MobiDB-lite"/>
    </source>
</evidence>
<accession>A0AAV2GA54</accession>
<feature type="coiled-coil region" evidence="1">
    <location>
        <begin position="1"/>
        <end position="28"/>
    </location>
</feature>
<reference evidence="3 4" key="1">
    <citation type="submission" date="2024-04" db="EMBL/GenBank/DDBJ databases">
        <authorList>
            <person name="Fracassetti M."/>
        </authorList>
    </citation>
    <scope>NUCLEOTIDE SEQUENCE [LARGE SCALE GENOMIC DNA]</scope>
</reference>
<evidence type="ECO:0000256" key="1">
    <source>
        <dbReference type="SAM" id="Coils"/>
    </source>
</evidence>
<name>A0AAV2GA54_9ROSI</name>
<feature type="region of interest" description="Disordered" evidence="2">
    <location>
        <begin position="107"/>
        <end position="159"/>
    </location>
</feature>
<keyword evidence="4" id="KW-1185">Reference proteome</keyword>
<evidence type="ECO:0000313" key="4">
    <source>
        <dbReference type="Proteomes" id="UP001497516"/>
    </source>
</evidence>
<dbReference type="AlphaFoldDB" id="A0AAV2GA54"/>
<organism evidence="3 4">
    <name type="scientific">Linum trigynum</name>
    <dbReference type="NCBI Taxonomy" id="586398"/>
    <lineage>
        <taxon>Eukaryota</taxon>
        <taxon>Viridiplantae</taxon>
        <taxon>Streptophyta</taxon>
        <taxon>Embryophyta</taxon>
        <taxon>Tracheophyta</taxon>
        <taxon>Spermatophyta</taxon>
        <taxon>Magnoliopsida</taxon>
        <taxon>eudicotyledons</taxon>
        <taxon>Gunneridae</taxon>
        <taxon>Pentapetalae</taxon>
        <taxon>rosids</taxon>
        <taxon>fabids</taxon>
        <taxon>Malpighiales</taxon>
        <taxon>Linaceae</taxon>
        <taxon>Linum</taxon>
    </lineage>
</organism>
<sequence length="159" mass="17727">MVNLEAEKEELSREVGAQVSEIDLLKEEKGRLRDGQRENKKVPKAARKEFAALKTSLKTFEESEAGKNLFANACLPSLSILKKKLDQDHPDQVWDVSEMAEFVIQDMMDVEGEEKEPMTPAADAPPALEDQAPRTPEDQAPPHLEEQAPQTEDATSEAE</sequence>
<dbReference type="EMBL" id="OZ034821">
    <property type="protein sequence ID" value="CAL1407584.1"/>
    <property type="molecule type" value="Genomic_DNA"/>
</dbReference>
<gene>
    <name evidence="3" type="ORF">LTRI10_LOCUS47243</name>
</gene>
<proteinExistence type="predicted"/>
<evidence type="ECO:0000313" key="3">
    <source>
        <dbReference type="EMBL" id="CAL1407584.1"/>
    </source>
</evidence>